<reference evidence="3 4" key="1">
    <citation type="journal article" date="2021" name="BMC Biol.">
        <title>Horizontally acquired antibacterial genes associated with adaptive radiation of ladybird beetles.</title>
        <authorList>
            <person name="Li H.S."/>
            <person name="Tang X.F."/>
            <person name="Huang Y.H."/>
            <person name="Xu Z.Y."/>
            <person name="Chen M.L."/>
            <person name="Du X.Y."/>
            <person name="Qiu B.Y."/>
            <person name="Chen P.T."/>
            <person name="Zhang W."/>
            <person name="Slipinski A."/>
            <person name="Escalona H.E."/>
            <person name="Waterhouse R.M."/>
            <person name="Zwick A."/>
            <person name="Pang H."/>
        </authorList>
    </citation>
    <scope>NUCLEOTIDE SEQUENCE [LARGE SCALE GENOMIC DNA]</scope>
    <source>
        <strain evidence="3">SYSU2018</strain>
    </source>
</reference>
<evidence type="ECO:0000256" key="2">
    <source>
        <dbReference type="ARBA" id="ARBA00022840"/>
    </source>
</evidence>
<dbReference type="Proteomes" id="UP001516400">
    <property type="component" value="Unassembled WGS sequence"/>
</dbReference>
<name>A0ABD2PAH4_9CUCU</name>
<keyword evidence="2" id="KW-0067">ATP-binding</keyword>
<gene>
    <name evidence="3" type="ORF">HHI36_002459</name>
</gene>
<keyword evidence="4" id="KW-1185">Reference proteome</keyword>
<accession>A0ABD2PAH4</accession>
<evidence type="ECO:0000313" key="4">
    <source>
        <dbReference type="Proteomes" id="UP001516400"/>
    </source>
</evidence>
<comment type="caution">
    <text evidence="3">The sequence shown here is derived from an EMBL/GenBank/DDBJ whole genome shotgun (WGS) entry which is preliminary data.</text>
</comment>
<protein>
    <submittedName>
        <fullName evidence="3">Uncharacterized protein</fullName>
    </submittedName>
</protein>
<dbReference type="PANTHER" id="PTHR16305:SF28">
    <property type="entry name" value="GUANYLATE CYCLASE DOMAIN-CONTAINING PROTEIN"/>
    <property type="match status" value="1"/>
</dbReference>
<evidence type="ECO:0000313" key="3">
    <source>
        <dbReference type="EMBL" id="KAL3288007.1"/>
    </source>
</evidence>
<keyword evidence="1" id="KW-0547">Nucleotide-binding</keyword>
<proteinExistence type="predicted"/>
<organism evidence="3 4">
    <name type="scientific">Cryptolaemus montrouzieri</name>
    <dbReference type="NCBI Taxonomy" id="559131"/>
    <lineage>
        <taxon>Eukaryota</taxon>
        <taxon>Metazoa</taxon>
        <taxon>Ecdysozoa</taxon>
        <taxon>Arthropoda</taxon>
        <taxon>Hexapoda</taxon>
        <taxon>Insecta</taxon>
        <taxon>Pterygota</taxon>
        <taxon>Neoptera</taxon>
        <taxon>Endopterygota</taxon>
        <taxon>Coleoptera</taxon>
        <taxon>Polyphaga</taxon>
        <taxon>Cucujiformia</taxon>
        <taxon>Coccinelloidea</taxon>
        <taxon>Coccinellidae</taxon>
        <taxon>Scymninae</taxon>
        <taxon>Scymnini</taxon>
        <taxon>Cryptolaemus</taxon>
    </lineage>
</organism>
<dbReference type="PANTHER" id="PTHR16305">
    <property type="entry name" value="TESTICULAR SOLUBLE ADENYLYL CYCLASE"/>
    <property type="match status" value="1"/>
</dbReference>
<evidence type="ECO:0000256" key="1">
    <source>
        <dbReference type="ARBA" id="ARBA00022741"/>
    </source>
</evidence>
<dbReference type="EMBL" id="JABFTP020000185">
    <property type="protein sequence ID" value="KAL3288007.1"/>
    <property type="molecule type" value="Genomic_DNA"/>
</dbReference>
<dbReference type="AlphaFoldDB" id="A0ABD2PAH4"/>
<dbReference type="GO" id="GO:0005524">
    <property type="term" value="F:ATP binding"/>
    <property type="evidence" value="ECO:0007669"/>
    <property type="project" value="UniProtKB-KW"/>
</dbReference>
<sequence>MIISFKWLLKRFLFLFQSDDENKTKNCNSSFVSTDDVPVCLLAPHFATPELPKTISYNRIILSSFEALSNNQKFVLQASSILGEAFPRSILIYIMNLKNREKNQMDIAEAIQGLFELGILCCAKYQISERKQLILKRSCVDISNKCDCLDSSISEFYEPIPKYSFCQLLRFSSCQYKEFVRKLIPPDTAKEFHHRALKYLHRETRKCNTCGNGLMDFGDMNSQKLVGFKSQLDETFILTPRKFITEQAHTTDEMKKNLGKNTENKLIEFPLFSNYNFSQCECEIIMCSVYKQMVEHFKGLELYPAMLECIIKYAEMGLILKNYEKVVSLLQFGLKTLRSTAITSTILNLHYYQSEMFALEGKALLGLNSKEEALSSFCKAMDILGEPFPSGNITTYIKLYALRIRKNSNLYNCITFSKKNGRRETDACKTIAKTLSGIFKILKSEKKWKKAELSAVWSLTNSLEQTVDLPQILECVTNMMKIAIHQKNHALYKSLENYGLQICKKPNHPQRKDLFGVFLLYRISFFWRFNHSKMNQAIDIGKIIVRMSIDLNSIEYVLSSIPYIIMGFVIQKKVSEAWSLVSKMEYHSADSRQFKGKLWFFISNLILQMETGYSLVNFSECQMYYKDNVKEIHQHITEKQKLTILIWVWYVRNEQWQESFDLFKEIIEYVSSELLNAEKMAIYAMYLFEGVLLYLVQRSRDRNMLIEYNLENEVMQVSKKIESLNVPTICLPRFTHLKAYHELYKNDERMNAVYLDKAIAVSHETGNLLEAGWIAHSKRGWFNNLPDF</sequence>